<dbReference type="GO" id="GO:0008360">
    <property type="term" value="P:regulation of cell shape"/>
    <property type="evidence" value="ECO:0007669"/>
    <property type="project" value="UniProtKB-KW"/>
</dbReference>
<evidence type="ECO:0000256" key="5">
    <source>
        <dbReference type="ARBA" id="ARBA00023136"/>
    </source>
</evidence>
<accession>A0A9D2BIY7</accession>
<dbReference type="PANTHER" id="PTHR30474:SF1">
    <property type="entry name" value="PEPTIDOGLYCAN GLYCOSYLTRANSFERASE MRDB"/>
    <property type="match status" value="1"/>
</dbReference>
<dbReference type="AlphaFoldDB" id="A0A9D2BIY7"/>
<evidence type="ECO:0000256" key="1">
    <source>
        <dbReference type="ARBA" id="ARBA00004141"/>
    </source>
</evidence>
<feature type="transmembrane region" description="Helical" evidence="6">
    <location>
        <begin position="282"/>
        <end position="302"/>
    </location>
</feature>
<feature type="transmembrane region" description="Helical" evidence="6">
    <location>
        <begin position="161"/>
        <end position="194"/>
    </location>
</feature>
<protein>
    <submittedName>
        <fullName evidence="7">FtsW/RodA/SpoVE family cell cycle protein</fullName>
    </submittedName>
</protein>
<feature type="transmembrane region" description="Helical" evidence="6">
    <location>
        <begin position="12"/>
        <end position="29"/>
    </location>
</feature>
<comment type="caution">
    <text evidence="7">The sequence shown here is derived from an EMBL/GenBank/DDBJ whole genome shotgun (WGS) entry which is preliminary data.</text>
</comment>
<keyword evidence="2 6" id="KW-0812">Transmembrane</keyword>
<dbReference type="GO" id="GO:0051301">
    <property type="term" value="P:cell division"/>
    <property type="evidence" value="ECO:0007669"/>
    <property type="project" value="InterPro"/>
</dbReference>
<dbReference type="GO" id="GO:0015648">
    <property type="term" value="F:lipid-linked peptidoglycan transporter activity"/>
    <property type="evidence" value="ECO:0007669"/>
    <property type="project" value="TreeGrafter"/>
</dbReference>
<evidence type="ECO:0000256" key="6">
    <source>
        <dbReference type="SAM" id="Phobius"/>
    </source>
</evidence>
<evidence type="ECO:0000313" key="7">
    <source>
        <dbReference type="EMBL" id="HIX76949.1"/>
    </source>
</evidence>
<evidence type="ECO:0000256" key="4">
    <source>
        <dbReference type="ARBA" id="ARBA00022989"/>
    </source>
</evidence>
<feature type="transmembrane region" description="Helical" evidence="6">
    <location>
        <begin position="351"/>
        <end position="371"/>
    </location>
</feature>
<evidence type="ECO:0000256" key="2">
    <source>
        <dbReference type="ARBA" id="ARBA00022692"/>
    </source>
</evidence>
<dbReference type="Pfam" id="PF01098">
    <property type="entry name" value="FTSW_RODA_SPOVE"/>
    <property type="match status" value="1"/>
</dbReference>
<feature type="transmembrane region" description="Helical" evidence="6">
    <location>
        <begin position="67"/>
        <end position="84"/>
    </location>
</feature>
<dbReference type="InterPro" id="IPR001182">
    <property type="entry name" value="FtsW/RodA"/>
</dbReference>
<keyword evidence="3" id="KW-0133">Cell shape</keyword>
<feature type="transmembrane region" description="Helical" evidence="6">
    <location>
        <begin position="314"/>
        <end position="339"/>
    </location>
</feature>
<dbReference type="PANTHER" id="PTHR30474">
    <property type="entry name" value="CELL CYCLE PROTEIN"/>
    <property type="match status" value="1"/>
</dbReference>
<feature type="transmembrane region" description="Helical" evidence="6">
    <location>
        <begin position="133"/>
        <end position="149"/>
    </location>
</feature>
<gene>
    <name evidence="7" type="ORF">H9734_05045</name>
</gene>
<dbReference type="GO" id="GO:0032153">
    <property type="term" value="C:cell division site"/>
    <property type="evidence" value="ECO:0007669"/>
    <property type="project" value="TreeGrafter"/>
</dbReference>
<dbReference type="EMBL" id="DXEK01000083">
    <property type="protein sequence ID" value="HIX76949.1"/>
    <property type="molecule type" value="Genomic_DNA"/>
</dbReference>
<proteinExistence type="predicted"/>
<evidence type="ECO:0000256" key="3">
    <source>
        <dbReference type="ARBA" id="ARBA00022960"/>
    </source>
</evidence>
<feature type="transmembrane region" description="Helical" evidence="6">
    <location>
        <begin position="105"/>
        <end position="121"/>
    </location>
</feature>
<keyword evidence="4 6" id="KW-1133">Transmembrane helix</keyword>
<feature type="transmembrane region" description="Helical" evidence="6">
    <location>
        <begin position="41"/>
        <end position="61"/>
    </location>
</feature>
<evidence type="ECO:0000313" key="8">
    <source>
        <dbReference type="Proteomes" id="UP000886890"/>
    </source>
</evidence>
<organism evidence="7 8">
    <name type="scientific">Candidatus Fusicatenibacter merdavium</name>
    <dbReference type="NCBI Taxonomy" id="2838600"/>
    <lineage>
        <taxon>Bacteria</taxon>
        <taxon>Bacillati</taxon>
        <taxon>Bacillota</taxon>
        <taxon>Clostridia</taxon>
        <taxon>Lachnospirales</taxon>
        <taxon>Lachnospiraceae</taxon>
        <taxon>Fusicatenibacter</taxon>
    </lineage>
</organism>
<dbReference type="Proteomes" id="UP000886890">
    <property type="component" value="Unassembled WGS sequence"/>
</dbReference>
<dbReference type="GO" id="GO:0005886">
    <property type="term" value="C:plasma membrane"/>
    <property type="evidence" value="ECO:0007669"/>
    <property type="project" value="TreeGrafter"/>
</dbReference>
<reference evidence="7" key="2">
    <citation type="submission" date="2021-04" db="EMBL/GenBank/DDBJ databases">
        <authorList>
            <person name="Gilroy R."/>
        </authorList>
    </citation>
    <scope>NUCLEOTIDE SEQUENCE</scope>
    <source>
        <strain evidence="7">CHK183-1962</strain>
    </source>
</reference>
<reference evidence="7" key="1">
    <citation type="journal article" date="2021" name="PeerJ">
        <title>Extensive microbial diversity within the chicken gut microbiome revealed by metagenomics and culture.</title>
        <authorList>
            <person name="Gilroy R."/>
            <person name="Ravi A."/>
            <person name="Getino M."/>
            <person name="Pursley I."/>
            <person name="Horton D.L."/>
            <person name="Alikhan N.F."/>
            <person name="Baker D."/>
            <person name="Gharbi K."/>
            <person name="Hall N."/>
            <person name="Watson M."/>
            <person name="Adriaenssens E.M."/>
            <person name="Foster-Nyarko E."/>
            <person name="Jarju S."/>
            <person name="Secka A."/>
            <person name="Antonio M."/>
            <person name="Oren A."/>
            <person name="Chaudhuri R.R."/>
            <person name="La Ragione R."/>
            <person name="Hildebrand F."/>
            <person name="Pallen M.J."/>
        </authorList>
    </citation>
    <scope>NUCLEOTIDE SEQUENCE</scope>
    <source>
        <strain evidence="7">CHK183-1962</strain>
    </source>
</reference>
<comment type="subcellular location">
    <subcellularLocation>
        <location evidence="1">Membrane</location>
        <topology evidence="1">Multi-pass membrane protein</topology>
    </subcellularLocation>
</comment>
<name>A0A9D2BIY7_9FIRM</name>
<keyword evidence="5 6" id="KW-0472">Membrane</keyword>
<sequence>MLKRYKLKNYNFILVILLITISVIGILLVGSADKTYQPRQLIGVISGLVLMVVVSLIDYSWILNFSWILYVLNLILLIVLKTGLGQSTKGATRWLQIGSFQFQPTEVAKIILIIFFAMFLMKHEDDLNTAKTIFTAIGLLLVPLALVVTQPDLKNTITITVVFCALMYLAGLSYKVIAGVLGVTIPLVLILLFIITQTDFQLPEPLDSTIGYQLDRIRTWNDPDAEENSSGAIQQNNSITAIGSGQLTGKGLNNNDVSSANKGNFVAEIHNDFIFAVAGEELGFIGCCVIILILALIVFQCIRIGRRAKDEAGMLIACGVGTLVAFQSFLNISVATGILPNTGTTLPFVSYGLTSLWTFFIGMGLVLNVGLQNRNFVTRNDELLRRKTVYEHRIHRA</sequence>